<reference evidence="4" key="1">
    <citation type="journal article" date="2018" name="Genome Announc.">
        <title>Complete genome sequence of a Dickeya fangzhongdai type strain causing bleeding canker of pear tree trunks.</title>
        <authorList>
            <person name="Zhao Y."/>
            <person name="Tian Y."/>
            <person name="Li X."/>
            <person name="Hu B."/>
        </authorList>
    </citation>
    <scope>NUCLEOTIDE SEQUENCE [LARGE SCALE GENOMIC DNA]</scope>
    <source>
        <strain evidence="4">DSM 101947</strain>
    </source>
</reference>
<keyword evidence="4" id="KW-1185">Reference proteome</keyword>
<dbReference type="Pfam" id="PF13449">
    <property type="entry name" value="Phytase-like"/>
    <property type="match status" value="1"/>
</dbReference>
<dbReference type="EMBL" id="CP025003">
    <property type="protein sequence ID" value="ATZ94767.1"/>
    <property type="molecule type" value="Genomic_DNA"/>
</dbReference>
<evidence type="ECO:0000259" key="2">
    <source>
        <dbReference type="Pfam" id="PF13449"/>
    </source>
</evidence>
<proteinExistence type="predicted"/>
<dbReference type="PANTHER" id="PTHR37957:SF1">
    <property type="entry name" value="PHYTASE-LIKE DOMAIN-CONTAINING PROTEIN"/>
    <property type="match status" value="1"/>
</dbReference>
<dbReference type="PANTHER" id="PTHR37957">
    <property type="entry name" value="BLR7070 PROTEIN"/>
    <property type="match status" value="1"/>
</dbReference>
<dbReference type="KEGG" id="dfn:CVE23_12725"/>
<dbReference type="GeneID" id="66565196"/>
<keyword evidence="1" id="KW-0732">Signal</keyword>
<name>A0A2K8QML5_9GAMM</name>
<dbReference type="Proteomes" id="UP000231901">
    <property type="component" value="Chromosome"/>
</dbReference>
<feature type="signal peptide" evidence="1">
    <location>
        <begin position="1"/>
        <end position="19"/>
    </location>
</feature>
<feature type="chain" id="PRO_5014907681" description="Phytase-like domain-containing protein" evidence="1">
    <location>
        <begin position="20"/>
        <end position="451"/>
    </location>
</feature>
<dbReference type="InterPro" id="IPR027372">
    <property type="entry name" value="Phytase-like_dom"/>
</dbReference>
<accession>A0A2K8QML5</accession>
<dbReference type="AlphaFoldDB" id="A0A2K8QML5"/>
<sequence>MRLHLSFFPLLLLAQIVQAADIQTEQYQITFPDNDRVSYHGKWQTRFPNGFPMGVGSGLSFIGRDGDKLTFVTVTDRGPNADAPEYQGKDAKIFAAPDFTPAIMTITVDAKSAQATALRKLHDEAGPISGLPLPGSLVGATNEVALSDALQKLTDDRRGLDTEGITPDGQGGFWLSDEYGPFLIQVDAQGKILKKVGPTPLNGEQGVASGLPNILKWRQPNRGFEGITRMPDGRILAAVQSTLDIEGKTQNKALFTRLVSFDPATGKTAMYGYPLDADQWKKTGDAKIGDMVALNDHEVLVIEQGADKNKVMHNLIYRVDLSLASDLSALDAQQPAEWNDAETLAKRGVVLAKKQQLVDLRQLGWKPEKAEGLALIDARTLAVTNDNDFGLQSVLVNPAKDVKKIGKYQAGPDGTLLLDGKPVDTRLELEPLPKDKATSQLWVIHLPQPLY</sequence>
<evidence type="ECO:0000313" key="4">
    <source>
        <dbReference type="Proteomes" id="UP000231901"/>
    </source>
</evidence>
<evidence type="ECO:0000313" key="3">
    <source>
        <dbReference type="EMBL" id="ATZ94767.1"/>
    </source>
</evidence>
<protein>
    <recommendedName>
        <fullName evidence="2">Phytase-like domain-containing protein</fullName>
    </recommendedName>
</protein>
<organism evidence="3 4">
    <name type="scientific">Dickeya fangzhongdai</name>
    <dbReference type="NCBI Taxonomy" id="1778540"/>
    <lineage>
        <taxon>Bacteria</taxon>
        <taxon>Pseudomonadati</taxon>
        <taxon>Pseudomonadota</taxon>
        <taxon>Gammaproteobacteria</taxon>
        <taxon>Enterobacterales</taxon>
        <taxon>Pectobacteriaceae</taxon>
        <taxon>Dickeya</taxon>
    </lineage>
</organism>
<feature type="domain" description="Phytase-like" evidence="2">
    <location>
        <begin position="58"/>
        <end position="389"/>
    </location>
</feature>
<dbReference type="RefSeq" id="WP_100849675.1">
    <property type="nucleotide sequence ID" value="NZ_BMJF01000002.1"/>
</dbReference>
<evidence type="ECO:0000256" key="1">
    <source>
        <dbReference type="SAM" id="SignalP"/>
    </source>
</evidence>
<gene>
    <name evidence="3" type="ORF">CVE23_12725</name>
</gene>